<gene>
    <name evidence="3" type="primary">LOC111007761</name>
</gene>
<organism evidence="2 3">
    <name type="scientific">Momordica charantia</name>
    <name type="common">Bitter gourd</name>
    <name type="synonym">Balsam pear</name>
    <dbReference type="NCBI Taxonomy" id="3673"/>
    <lineage>
        <taxon>Eukaryota</taxon>
        <taxon>Viridiplantae</taxon>
        <taxon>Streptophyta</taxon>
        <taxon>Embryophyta</taxon>
        <taxon>Tracheophyta</taxon>
        <taxon>Spermatophyta</taxon>
        <taxon>Magnoliopsida</taxon>
        <taxon>eudicotyledons</taxon>
        <taxon>Gunneridae</taxon>
        <taxon>Pentapetalae</taxon>
        <taxon>rosids</taxon>
        <taxon>fabids</taxon>
        <taxon>Cucurbitales</taxon>
        <taxon>Cucurbitaceae</taxon>
        <taxon>Momordiceae</taxon>
        <taxon>Momordica</taxon>
    </lineage>
</organism>
<dbReference type="Proteomes" id="UP000504603">
    <property type="component" value="Unplaced"/>
</dbReference>
<evidence type="ECO:0000313" key="2">
    <source>
        <dbReference type="Proteomes" id="UP000504603"/>
    </source>
</evidence>
<dbReference type="RefSeq" id="XP_022135929.1">
    <property type="nucleotide sequence ID" value="XM_022280237.1"/>
</dbReference>
<dbReference type="OrthoDB" id="412581at2759"/>
<evidence type="ECO:0000256" key="1">
    <source>
        <dbReference type="SAM" id="MobiDB-lite"/>
    </source>
</evidence>
<dbReference type="PANTHER" id="PTHR11439">
    <property type="entry name" value="GAG-POL-RELATED RETROTRANSPOSON"/>
    <property type="match status" value="1"/>
</dbReference>
<proteinExistence type="predicted"/>
<evidence type="ECO:0000313" key="3">
    <source>
        <dbReference type="RefSeq" id="XP_022135929.1"/>
    </source>
</evidence>
<name>A0A6J1C2V5_MOMCH</name>
<sequence length="201" mass="21865">MPTVPEDASLVNPPPPSPPSPALSTGSQSSSIPSASVDSPLSPYYLHYTDNTGLVLVTHLLTEENYIVESIDVDCFVVHKLSQFVSRLGKEHLAAVYHLLRYLKKVPGGGIFLFASNSFQLKAFSDADWGSCVDNQKSTIGFCVSFVPPALLFCDNNAAIHIASNSSFHERTKHIDLDVILFEKSFLMAPFDCSLSGLLCN</sequence>
<accession>A0A6J1C2V5</accession>
<reference evidence="3" key="1">
    <citation type="submission" date="2025-08" db="UniProtKB">
        <authorList>
            <consortium name="RefSeq"/>
        </authorList>
    </citation>
    <scope>IDENTIFICATION</scope>
    <source>
        <strain evidence="3">OHB3-1</strain>
    </source>
</reference>
<feature type="compositionally biased region" description="Pro residues" evidence="1">
    <location>
        <begin position="12"/>
        <end position="21"/>
    </location>
</feature>
<protein>
    <submittedName>
        <fullName evidence="3">Uncharacterized protein LOC111007761</fullName>
    </submittedName>
</protein>
<keyword evidence="2" id="KW-1185">Reference proteome</keyword>
<dbReference type="KEGG" id="mcha:111007761"/>
<dbReference type="CDD" id="cd09272">
    <property type="entry name" value="RNase_HI_RT_Ty1"/>
    <property type="match status" value="1"/>
</dbReference>
<dbReference type="AlphaFoldDB" id="A0A6J1C2V5"/>
<feature type="region of interest" description="Disordered" evidence="1">
    <location>
        <begin position="1"/>
        <end position="35"/>
    </location>
</feature>
<dbReference type="GeneID" id="111007761"/>
<dbReference type="PANTHER" id="PTHR11439:SF463">
    <property type="entry name" value="REVERSE TRANSCRIPTASE TY1_COPIA-TYPE DOMAIN-CONTAINING PROTEIN"/>
    <property type="match status" value="1"/>
</dbReference>
<feature type="compositionally biased region" description="Low complexity" evidence="1">
    <location>
        <begin position="24"/>
        <end position="35"/>
    </location>
</feature>